<evidence type="ECO:0000256" key="6">
    <source>
        <dbReference type="ARBA" id="ARBA00022989"/>
    </source>
</evidence>
<dbReference type="InterPro" id="IPR002549">
    <property type="entry name" value="AI-2E-like"/>
</dbReference>
<comment type="similarity">
    <text evidence="2">Belongs to the autoinducer-2 exporter (AI-2E) (TC 2.A.86) family.</text>
</comment>
<accession>A0A5P0ZZ94</accession>
<protein>
    <submittedName>
        <fullName evidence="10">AI-2E family transporter</fullName>
    </submittedName>
</protein>
<dbReference type="PANTHER" id="PTHR21716">
    <property type="entry name" value="TRANSMEMBRANE PROTEIN"/>
    <property type="match status" value="1"/>
</dbReference>
<feature type="transmembrane region" description="Helical" evidence="8">
    <location>
        <begin position="258"/>
        <end position="278"/>
    </location>
</feature>
<feature type="transmembrane region" description="Helical" evidence="8">
    <location>
        <begin position="170"/>
        <end position="192"/>
    </location>
</feature>
<evidence type="ECO:0000313" key="10">
    <source>
        <dbReference type="EMBL" id="MQS98406.1"/>
    </source>
</evidence>
<dbReference type="EMBL" id="VDFP01000004">
    <property type="protein sequence ID" value="MQS75346.1"/>
    <property type="molecule type" value="Genomic_DNA"/>
</dbReference>
<evidence type="ECO:0000256" key="3">
    <source>
        <dbReference type="ARBA" id="ARBA00022448"/>
    </source>
</evidence>
<keyword evidence="11" id="KW-1185">Reference proteome</keyword>
<evidence type="ECO:0000313" key="11">
    <source>
        <dbReference type="Proteomes" id="UP000371423"/>
    </source>
</evidence>
<dbReference type="OrthoDB" id="9793390at2"/>
<dbReference type="PANTHER" id="PTHR21716:SF53">
    <property type="entry name" value="PERMEASE PERM-RELATED"/>
    <property type="match status" value="1"/>
</dbReference>
<reference evidence="11 12" key="1">
    <citation type="journal article" date="2019" name="Syst. Appl. Microbiol.">
        <title>Polyphasic characterization of two novel Lactobacillus spp. isolated from blown salami packages: Description of Lactobacillus halodurans sp. nov. and Lactobacillus salsicarnum sp. nov.</title>
        <authorList>
            <person name="Schuster J.A."/>
            <person name="Klingl A."/>
            <person name="Vogel R.F."/>
            <person name="Ehrmann M.A."/>
        </authorList>
    </citation>
    <scope>NUCLEOTIDE SEQUENCE [LARGE SCALE GENOMIC DNA]</scope>
    <source>
        <strain evidence="10 11">TMW 1.1920</strain>
        <strain evidence="9 12">TMW 1.2172</strain>
    </source>
</reference>
<proteinExistence type="inferred from homology"/>
<comment type="caution">
    <text evidence="10">The sequence shown here is derived from an EMBL/GenBank/DDBJ whole genome shotgun (WGS) entry which is preliminary data.</text>
</comment>
<evidence type="ECO:0000256" key="5">
    <source>
        <dbReference type="ARBA" id="ARBA00022692"/>
    </source>
</evidence>
<evidence type="ECO:0000313" key="9">
    <source>
        <dbReference type="EMBL" id="MQS75346.1"/>
    </source>
</evidence>
<dbReference type="Proteomes" id="UP000371423">
    <property type="component" value="Unassembled WGS sequence"/>
</dbReference>
<dbReference type="Pfam" id="PF01594">
    <property type="entry name" value="AI-2E_transport"/>
    <property type="match status" value="1"/>
</dbReference>
<feature type="transmembrane region" description="Helical" evidence="8">
    <location>
        <begin position="7"/>
        <end position="25"/>
    </location>
</feature>
<keyword evidence="6 8" id="KW-1133">Transmembrane helix</keyword>
<evidence type="ECO:0000313" key="12">
    <source>
        <dbReference type="Proteomes" id="UP000414364"/>
    </source>
</evidence>
<comment type="subcellular location">
    <subcellularLocation>
        <location evidence="1">Cell membrane</location>
        <topology evidence="1">Multi-pass membrane protein</topology>
    </subcellularLocation>
</comment>
<organism evidence="10 11">
    <name type="scientific">Companilactobacillus halodurans</name>
    <dbReference type="NCBI Taxonomy" id="2584183"/>
    <lineage>
        <taxon>Bacteria</taxon>
        <taxon>Bacillati</taxon>
        <taxon>Bacillota</taxon>
        <taxon>Bacilli</taxon>
        <taxon>Lactobacillales</taxon>
        <taxon>Lactobacillaceae</taxon>
        <taxon>Companilactobacillus</taxon>
    </lineage>
</organism>
<keyword evidence="5 8" id="KW-0812">Transmembrane</keyword>
<dbReference type="EMBL" id="VDFO01000050">
    <property type="protein sequence ID" value="MQS98406.1"/>
    <property type="molecule type" value="Genomic_DNA"/>
</dbReference>
<evidence type="ECO:0000256" key="4">
    <source>
        <dbReference type="ARBA" id="ARBA00022475"/>
    </source>
</evidence>
<sequence length="373" mass="40899">MEINRRNIIKYGIIAVLLLFLLIYPSQIYQIFLNLLGVIMPLILGAVLAYALNILCAKIEKHLFSKTKMKWLQKSRRGIAILLSLIIVILVMTGVFSLVLPQFISALTSFFKSIPTFFTDLSNAIQKINHDSVLVDQIKSTNIDWTSVQSKVMKYLSSGFSGVFGSTFKIVTGISKGIVNFILAITFAIYILSNKEKLASQIDRVSRAFMKESHLKKTHYVLSTTNKMFTSFIVGQVTEAIILGTLCTLGMLLFRFPYALSVGAFVAITALIPILGAWMGGAVGFLLIAVNSPLEAVLFVVFILVLQQIESNLIYPKVVGTSLGLPGIWVLASITVGGGLGGIVGMLLGVPVAATIYKLLKNETNRRLTNQNK</sequence>
<keyword evidence="7 8" id="KW-0472">Membrane</keyword>
<evidence type="ECO:0000256" key="7">
    <source>
        <dbReference type="ARBA" id="ARBA00023136"/>
    </source>
</evidence>
<keyword evidence="3" id="KW-0813">Transport</keyword>
<feature type="transmembrane region" description="Helical" evidence="8">
    <location>
        <begin position="329"/>
        <end position="357"/>
    </location>
</feature>
<feature type="transmembrane region" description="Helical" evidence="8">
    <location>
        <begin position="31"/>
        <end position="57"/>
    </location>
</feature>
<name>A0A5P0ZZ94_9LACO</name>
<dbReference type="Proteomes" id="UP000414364">
    <property type="component" value="Unassembled WGS sequence"/>
</dbReference>
<feature type="transmembrane region" description="Helical" evidence="8">
    <location>
        <begin position="285"/>
        <end position="309"/>
    </location>
</feature>
<keyword evidence="4" id="KW-1003">Cell membrane</keyword>
<feature type="transmembrane region" description="Helical" evidence="8">
    <location>
        <begin position="78"/>
        <end position="100"/>
    </location>
</feature>
<evidence type="ECO:0000256" key="2">
    <source>
        <dbReference type="ARBA" id="ARBA00009773"/>
    </source>
</evidence>
<dbReference type="RefSeq" id="WP_153384758.1">
    <property type="nucleotide sequence ID" value="NZ_VDFO01000050.1"/>
</dbReference>
<evidence type="ECO:0000256" key="8">
    <source>
        <dbReference type="SAM" id="Phobius"/>
    </source>
</evidence>
<dbReference type="GO" id="GO:0055085">
    <property type="term" value="P:transmembrane transport"/>
    <property type="evidence" value="ECO:0007669"/>
    <property type="project" value="TreeGrafter"/>
</dbReference>
<dbReference type="AlphaFoldDB" id="A0A5P0ZZ94"/>
<feature type="transmembrane region" description="Helical" evidence="8">
    <location>
        <begin position="232"/>
        <end position="252"/>
    </location>
</feature>
<evidence type="ECO:0000256" key="1">
    <source>
        <dbReference type="ARBA" id="ARBA00004651"/>
    </source>
</evidence>
<gene>
    <name evidence="10" type="ORF">FHL05_11130</name>
    <name evidence="9" type="ORF">FHL06_02915</name>
</gene>
<dbReference type="GO" id="GO:0005886">
    <property type="term" value="C:plasma membrane"/>
    <property type="evidence" value="ECO:0007669"/>
    <property type="project" value="UniProtKB-SubCell"/>
</dbReference>